<dbReference type="Pfam" id="PF14249">
    <property type="entry name" value="Tocopherol_cycl"/>
    <property type="match status" value="1"/>
</dbReference>
<organism evidence="6">
    <name type="scientific">freshwater metagenome</name>
    <dbReference type="NCBI Taxonomy" id="449393"/>
    <lineage>
        <taxon>unclassified sequences</taxon>
        <taxon>metagenomes</taxon>
        <taxon>ecological metagenomes</taxon>
    </lineage>
</organism>
<evidence type="ECO:0000256" key="1">
    <source>
        <dbReference type="ARBA" id="ARBA00022603"/>
    </source>
</evidence>
<reference evidence="6" key="1">
    <citation type="submission" date="2020-05" db="EMBL/GenBank/DDBJ databases">
        <authorList>
            <person name="Chiriac C."/>
            <person name="Salcher M."/>
            <person name="Ghai R."/>
            <person name="Kavagutti S V."/>
        </authorList>
    </citation>
    <scope>NUCLEOTIDE SEQUENCE</scope>
</reference>
<keyword evidence="3" id="KW-0949">S-adenosyl-L-methionine</keyword>
<proteinExistence type="predicted"/>
<evidence type="ECO:0000256" key="3">
    <source>
        <dbReference type="ARBA" id="ARBA00022691"/>
    </source>
</evidence>
<dbReference type="InterPro" id="IPR029063">
    <property type="entry name" value="SAM-dependent_MTases_sf"/>
</dbReference>
<dbReference type="SUPFAM" id="SSF53335">
    <property type="entry name" value="S-adenosyl-L-methionine-dependent methyltransferases"/>
    <property type="match status" value="1"/>
</dbReference>
<gene>
    <name evidence="6" type="ORF">UFOPK3674_00564</name>
</gene>
<feature type="region of interest" description="Disordered" evidence="5">
    <location>
        <begin position="229"/>
        <end position="270"/>
    </location>
</feature>
<dbReference type="GO" id="GO:0008168">
    <property type="term" value="F:methyltransferase activity"/>
    <property type="evidence" value="ECO:0007669"/>
    <property type="project" value="UniProtKB-KW"/>
</dbReference>
<dbReference type="InterPro" id="IPR025893">
    <property type="entry name" value="Tocopherol_cyclase"/>
</dbReference>
<keyword evidence="2" id="KW-0808">Transferase</keyword>
<dbReference type="CDD" id="cd02440">
    <property type="entry name" value="AdoMet_MTases"/>
    <property type="match status" value="1"/>
</dbReference>
<dbReference type="PANTHER" id="PTHR43667">
    <property type="entry name" value="CYCLOPROPANE-FATTY-ACYL-PHOSPHOLIPID SYNTHASE"/>
    <property type="match status" value="1"/>
</dbReference>
<evidence type="ECO:0000256" key="2">
    <source>
        <dbReference type="ARBA" id="ARBA00022679"/>
    </source>
</evidence>
<dbReference type="AlphaFoldDB" id="A0A6J7HW77"/>
<evidence type="ECO:0000313" key="6">
    <source>
        <dbReference type="EMBL" id="CAB4921190.1"/>
    </source>
</evidence>
<dbReference type="PANTHER" id="PTHR43667:SF1">
    <property type="entry name" value="CYCLOPROPANE-FATTY-ACYL-PHOSPHOLIPID SYNTHASE"/>
    <property type="match status" value="1"/>
</dbReference>
<dbReference type="GO" id="GO:0009976">
    <property type="term" value="F:tocopherol cyclase activity"/>
    <property type="evidence" value="ECO:0007669"/>
    <property type="project" value="InterPro"/>
</dbReference>
<keyword evidence="4" id="KW-0443">Lipid metabolism</keyword>
<accession>A0A6J7HW77</accession>
<dbReference type="Gene3D" id="3.40.50.150">
    <property type="entry name" value="Vaccinia Virus protein VP39"/>
    <property type="match status" value="1"/>
</dbReference>
<dbReference type="InterPro" id="IPR050723">
    <property type="entry name" value="CFA/CMAS"/>
</dbReference>
<dbReference type="Pfam" id="PF02353">
    <property type="entry name" value="CMAS"/>
    <property type="match status" value="1"/>
</dbReference>
<sequence>MEGYFWRFTDVAGGRVVIALNGVNQSDQGPWATLGLAGHPGRFLRAVEYQEGAADRSALGASAGPAFRGTARELHVDLGPDARLDAVIHDAVPWPRRSLGGSSIFQSVPALNQYWHPWLLGGRAEGEAVLGDQRISLDGTAVYAEKNWGRGGFPPAWWWGQAQGFDDPGVCVAFAGGVIESGPLRTEVTAVVVLLPDGTLIRLGDPVINPARSSISRAGWRSASVAAGASSGVERRSSRPWSTGGSSAPLRRRRVAAHPAQAPCRPSPDGLGMMYRMPSATGTVPTGVAAILAPVVERLDARAEGGRGFALRFWDGSELPATPGWVDPPAVVFRTPDALVRMIRRPGELGLSRAYVAGELEAEGDLEDTFARVKVWRYAPFERGDLIPALRAVRRLGILRRPEPEPPACEARLSGRAHSHKRDSDAIQHHYDVSNEFYQRMLGPTMVYSCAYFDGPQDTLEAAQTRKLDVICRKLGLNDTHRLLDIGCGWGSMLIHAAREYGARAVGVTLSEAQAELARERIREAGVEDLCEVRIQDYRDIADGPFDRISSIGMFEHVGEANLPLYLEKARSLLADDGLFLNHGIVRAQGAAMDPNTFAMRYVFPDGYLHTQGAVISAFEAAGFELRDDESLRPHYARTLRCWAENHDAHRELAVAEIGAERERVWRLHNVGAALGFDCGDLSLHQALLAPIGGGPEFETRIPDYRS</sequence>
<dbReference type="GO" id="GO:0032259">
    <property type="term" value="P:methylation"/>
    <property type="evidence" value="ECO:0007669"/>
    <property type="project" value="UniProtKB-KW"/>
</dbReference>
<protein>
    <submittedName>
        <fullName evidence="6">Unannotated protein</fullName>
    </submittedName>
</protein>
<keyword evidence="1" id="KW-0489">Methyltransferase</keyword>
<dbReference type="GO" id="GO:0006629">
    <property type="term" value="P:lipid metabolic process"/>
    <property type="evidence" value="ECO:0007669"/>
    <property type="project" value="UniProtKB-KW"/>
</dbReference>
<evidence type="ECO:0000256" key="5">
    <source>
        <dbReference type="SAM" id="MobiDB-lite"/>
    </source>
</evidence>
<dbReference type="EMBL" id="CAFBMX010000002">
    <property type="protein sequence ID" value="CAB4921190.1"/>
    <property type="molecule type" value="Genomic_DNA"/>
</dbReference>
<name>A0A6J7HW77_9ZZZZ</name>
<evidence type="ECO:0000256" key="4">
    <source>
        <dbReference type="ARBA" id="ARBA00023098"/>
    </source>
</evidence>